<sequence>MPTYYTHDNGGRPFKVAIQKSTVNIYKDTNKDFDKEPDYSKLLKTFIVKKVYVGKSTGGTIGDHTVAQAKEFVGNSILLELASPANTYVFVGHEIYEFKMPDDEPEKYFSLVGNNDVPYPVILGKNNVYFMLDRKFVSREHFSLKMTPLQWEDSYHIFYGQWDQKKGWVNSLEDRAKKMKGVKIIQKRN</sequence>
<protein>
    <submittedName>
        <fullName evidence="1">Uncharacterized protein</fullName>
    </submittedName>
</protein>
<organism evidence="1">
    <name type="scientific">viral metagenome</name>
    <dbReference type="NCBI Taxonomy" id="1070528"/>
    <lineage>
        <taxon>unclassified sequences</taxon>
        <taxon>metagenomes</taxon>
        <taxon>organismal metagenomes</taxon>
    </lineage>
</organism>
<accession>A0A6C0IAJ7</accession>
<evidence type="ECO:0000313" key="1">
    <source>
        <dbReference type="EMBL" id="QHT89769.1"/>
    </source>
</evidence>
<proteinExistence type="predicted"/>
<name>A0A6C0IAJ7_9ZZZZ</name>
<dbReference type="EMBL" id="MN740152">
    <property type="protein sequence ID" value="QHT89769.1"/>
    <property type="molecule type" value="Genomic_DNA"/>
</dbReference>
<dbReference type="AlphaFoldDB" id="A0A6C0IAJ7"/>
<reference evidence="1" key="1">
    <citation type="journal article" date="2020" name="Nature">
        <title>Giant virus diversity and host interactions through global metagenomics.</title>
        <authorList>
            <person name="Schulz F."/>
            <person name="Roux S."/>
            <person name="Paez-Espino D."/>
            <person name="Jungbluth S."/>
            <person name="Walsh D.A."/>
            <person name="Denef V.J."/>
            <person name="McMahon K.D."/>
            <person name="Konstantinidis K.T."/>
            <person name="Eloe-Fadrosh E.A."/>
            <person name="Kyrpides N.C."/>
            <person name="Woyke T."/>
        </authorList>
    </citation>
    <scope>NUCLEOTIDE SEQUENCE</scope>
    <source>
        <strain evidence="1">GVMAG-M-3300023184-62</strain>
    </source>
</reference>